<dbReference type="HAMAP" id="MF_00636">
    <property type="entry name" value="RapZ_like"/>
    <property type="match status" value="1"/>
</dbReference>
<comment type="caution">
    <text evidence="7">The sequence shown here is derived from an EMBL/GenBank/DDBJ whole genome shotgun (WGS) entry which is preliminary data.</text>
</comment>
<proteinExistence type="inferred from homology"/>
<dbReference type="InterPro" id="IPR027417">
    <property type="entry name" value="P-loop_NTPase"/>
</dbReference>
<evidence type="ECO:0000256" key="3">
    <source>
        <dbReference type="ARBA" id="ARBA00023134"/>
    </source>
</evidence>
<dbReference type="Pfam" id="PF22740">
    <property type="entry name" value="PapZ_C"/>
    <property type="match status" value="1"/>
</dbReference>
<evidence type="ECO:0000259" key="5">
    <source>
        <dbReference type="Pfam" id="PF03668"/>
    </source>
</evidence>
<feature type="binding site" evidence="4">
    <location>
        <begin position="63"/>
        <end position="66"/>
    </location>
    <ligand>
        <name>GTP</name>
        <dbReference type="ChEBI" id="CHEBI:37565"/>
    </ligand>
</feature>
<evidence type="ECO:0000313" key="7">
    <source>
        <dbReference type="EMBL" id="OUI98387.1"/>
    </source>
</evidence>
<feature type="domain" description="RapZ C-terminal" evidence="6">
    <location>
        <begin position="172"/>
        <end position="279"/>
    </location>
</feature>
<organism evidence="7 8">
    <name type="scientific">Acetobacter cibinongensis</name>
    <dbReference type="NCBI Taxonomy" id="146475"/>
    <lineage>
        <taxon>Bacteria</taxon>
        <taxon>Pseudomonadati</taxon>
        <taxon>Pseudomonadota</taxon>
        <taxon>Alphaproteobacteria</taxon>
        <taxon>Acetobacterales</taxon>
        <taxon>Acetobacteraceae</taxon>
        <taxon>Acetobacter</taxon>
    </lineage>
</organism>
<evidence type="ECO:0000256" key="1">
    <source>
        <dbReference type="ARBA" id="ARBA00022741"/>
    </source>
</evidence>
<evidence type="ECO:0000313" key="8">
    <source>
        <dbReference type="Proteomes" id="UP000196086"/>
    </source>
</evidence>
<name>A0A1Z5YR95_9PROT</name>
<dbReference type="GO" id="GO:0005524">
    <property type="term" value="F:ATP binding"/>
    <property type="evidence" value="ECO:0007669"/>
    <property type="project" value="UniProtKB-UniRule"/>
</dbReference>
<dbReference type="NCBIfam" id="NF003828">
    <property type="entry name" value="PRK05416.1"/>
    <property type="match status" value="1"/>
</dbReference>
<feature type="binding site" evidence="4">
    <location>
        <begin position="18"/>
        <end position="25"/>
    </location>
    <ligand>
        <name>ATP</name>
        <dbReference type="ChEBI" id="CHEBI:30616"/>
    </ligand>
</feature>
<dbReference type="InterPro" id="IPR053930">
    <property type="entry name" value="RapZ-like_N"/>
</dbReference>
<dbReference type="EMBL" id="JOMQ01000091">
    <property type="protein sequence ID" value="OUI98387.1"/>
    <property type="molecule type" value="Genomic_DNA"/>
</dbReference>
<protein>
    <submittedName>
        <fullName evidence="7">GlmZ(SRNA)-inactivating NTPase</fullName>
    </submittedName>
</protein>
<keyword evidence="1 4" id="KW-0547">Nucleotide-binding</keyword>
<feature type="domain" description="RapZ-like N-terminal" evidence="5">
    <location>
        <begin position="13"/>
        <end position="160"/>
    </location>
</feature>
<evidence type="ECO:0000256" key="4">
    <source>
        <dbReference type="HAMAP-Rule" id="MF_00636"/>
    </source>
</evidence>
<dbReference type="InterPro" id="IPR053931">
    <property type="entry name" value="RapZ_C"/>
</dbReference>
<dbReference type="PANTHER" id="PTHR30448:SF0">
    <property type="entry name" value="RNASE ADAPTER PROTEIN RAPZ"/>
    <property type="match status" value="1"/>
</dbReference>
<dbReference type="InterPro" id="IPR005337">
    <property type="entry name" value="RapZ-like"/>
</dbReference>
<dbReference type="AlphaFoldDB" id="A0A1Z5YR95"/>
<dbReference type="Pfam" id="PF03668">
    <property type="entry name" value="RapZ-like_N"/>
    <property type="match status" value="1"/>
</dbReference>
<keyword evidence="2 4" id="KW-0067">ATP-binding</keyword>
<sequence>MMCAADLYTPRRILLVSGLSGAGKSSILRILEDLDYEVIDNPPLGMLDDIVARAEQPIAIGVDSRTRGFDPSAVLEAVARLRINPALAVELIYATAEESVLLRRYTATRRRHPLAAHGSVKDGIDDEIALTAPLRTAADLVIDTSDMPPPDLRRFVESRFSPWQARSGQGLTVALMSFAFPAGLPREADIVFDARFLQNPHYDPQLAPKTGLDADVAEYVAKDPDYPQFLNQIHAMLQLVLPRFVQEGKKYATIAIGCSGGRHRSVTLVEALAERLSAPDGMGHYKGSGQWPIMIMHRELARQGLSGWRWARKPVDTASS</sequence>
<keyword evidence="3 4" id="KW-0342">GTP-binding</keyword>
<dbReference type="PANTHER" id="PTHR30448">
    <property type="entry name" value="RNASE ADAPTER PROTEIN RAPZ"/>
    <property type="match status" value="1"/>
</dbReference>
<reference evidence="7 8" key="1">
    <citation type="submission" date="2014-06" db="EMBL/GenBank/DDBJ databases">
        <authorList>
            <person name="Ju J."/>
            <person name="Zhang J."/>
        </authorList>
    </citation>
    <scope>NUCLEOTIDE SEQUENCE [LARGE SCALE GENOMIC DNA]</scope>
    <source>
        <strain evidence="7 8">DsW_47</strain>
    </source>
</reference>
<evidence type="ECO:0000259" key="6">
    <source>
        <dbReference type="Pfam" id="PF22740"/>
    </source>
</evidence>
<dbReference type="Proteomes" id="UP000196086">
    <property type="component" value="Unassembled WGS sequence"/>
</dbReference>
<dbReference type="GO" id="GO:0005525">
    <property type="term" value="F:GTP binding"/>
    <property type="evidence" value="ECO:0007669"/>
    <property type="project" value="UniProtKB-UniRule"/>
</dbReference>
<evidence type="ECO:0000256" key="2">
    <source>
        <dbReference type="ARBA" id="ARBA00022840"/>
    </source>
</evidence>
<accession>A0A1Z5YR95</accession>
<gene>
    <name evidence="7" type="ORF">HK14_15515</name>
</gene>
<dbReference type="PIRSF" id="PIRSF005052">
    <property type="entry name" value="P-loopkin"/>
    <property type="match status" value="1"/>
</dbReference>
<dbReference type="SUPFAM" id="SSF52540">
    <property type="entry name" value="P-loop containing nucleoside triphosphate hydrolases"/>
    <property type="match status" value="1"/>
</dbReference>